<evidence type="ECO:0000256" key="1">
    <source>
        <dbReference type="ARBA" id="ARBA00004651"/>
    </source>
</evidence>
<dbReference type="Pfam" id="PF00953">
    <property type="entry name" value="Glycos_transf_4"/>
    <property type="match status" value="1"/>
</dbReference>
<feature type="transmembrane region" description="Helical" evidence="7">
    <location>
        <begin position="150"/>
        <end position="169"/>
    </location>
</feature>
<keyword evidence="5 7" id="KW-1133">Transmembrane helix</keyword>
<evidence type="ECO:0000256" key="4">
    <source>
        <dbReference type="ARBA" id="ARBA00022692"/>
    </source>
</evidence>
<organism evidence="8 9">
    <name type="scientific">Candidatus Magasanikbacteria bacterium CG_4_10_14_0_2_um_filter_33_14</name>
    <dbReference type="NCBI Taxonomy" id="1974636"/>
    <lineage>
        <taxon>Bacteria</taxon>
        <taxon>Candidatus Magasanikiibacteriota</taxon>
    </lineage>
</organism>
<evidence type="ECO:0000313" key="9">
    <source>
        <dbReference type="Proteomes" id="UP000231453"/>
    </source>
</evidence>
<feature type="transmembrane region" description="Helical" evidence="7">
    <location>
        <begin position="207"/>
        <end position="224"/>
    </location>
</feature>
<dbReference type="EMBL" id="PFPL01000059">
    <property type="protein sequence ID" value="PIZ95273.1"/>
    <property type="molecule type" value="Genomic_DNA"/>
</dbReference>
<dbReference type="Proteomes" id="UP000231453">
    <property type="component" value="Unassembled WGS sequence"/>
</dbReference>
<sequence length="357" mass="39404">MLTYLFYFIFTFGVSVITTFFLAIFMRKFGIVDKAGKEKRKIHKKTIALGGGLAIFFSFFLSVLIAWIFADNFTYEIVGRNLVGLFLGSLILVGGGILDDKYNLKAKVQIIFPVLAALSIILAGIGPHIISSPFGGAIRLDFWQIHFGDLGTIVVVADLLVFLWLMGMMFTTKFLDGLDGLVSGIVSIGAFVIFFFALQAQWFQPDVAMLAIILAGATLGFLVWNWFPAKIFLGEGGSLLTGFLIGSLAIISGGKFAITLLVMAIPVLDVARVIVKRVQKKTPIYMGDSEHLHFRLVESGLSQKQAVLLFYSISFLFGLSALFLQSKQKLFALILLFVIMLLLGVWFSKKGMRNDDC</sequence>
<name>A0A2M7V8W5_9BACT</name>
<dbReference type="GO" id="GO:0009103">
    <property type="term" value="P:lipopolysaccharide biosynthetic process"/>
    <property type="evidence" value="ECO:0007669"/>
    <property type="project" value="TreeGrafter"/>
</dbReference>
<feature type="transmembrane region" description="Helical" evidence="7">
    <location>
        <begin position="110"/>
        <end position="130"/>
    </location>
</feature>
<feature type="transmembrane region" description="Helical" evidence="7">
    <location>
        <begin position="82"/>
        <end position="98"/>
    </location>
</feature>
<dbReference type="PANTHER" id="PTHR22926:SF3">
    <property type="entry name" value="UNDECAPRENYL-PHOSPHATE ALPHA-N-ACETYLGLUCOSAMINYL 1-PHOSPHATE TRANSFERASE"/>
    <property type="match status" value="1"/>
</dbReference>
<gene>
    <name evidence="8" type="ORF">COX80_04905</name>
</gene>
<proteinExistence type="predicted"/>
<comment type="caution">
    <text evidence="8">The sequence shown here is derived from an EMBL/GenBank/DDBJ whole genome shotgun (WGS) entry which is preliminary data.</text>
</comment>
<comment type="subcellular location">
    <subcellularLocation>
        <location evidence="1">Cell membrane</location>
        <topology evidence="1">Multi-pass membrane protein</topology>
    </subcellularLocation>
</comment>
<keyword evidence="6 7" id="KW-0472">Membrane</keyword>
<evidence type="ECO:0000256" key="2">
    <source>
        <dbReference type="ARBA" id="ARBA00022475"/>
    </source>
</evidence>
<feature type="transmembrane region" description="Helical" evidence="7">
    <location>
        <begin position="47"/>
        <end position="70"/>
    </location>
</feature>
<dbReference type="GO" id="GO:0005886">
    <property type="term" value="C:plasma membrane"/>
    <property type="evidence" value="ECO:0007669"/>
    <property type="project" value="UniProtKB-SubCell"/>
</dbReference>
<dbReference type="PANTHER" id="PTHR22926">
    <property type="entry name" value="PHOSPHO-N-ACETYLMURAMOYL-PENTAPEPTIDE-TRANSFERASE"/>
    <property type="match status" value="1"/>
</dbReference>
<dbReference type="GO" id="GO:0071555">
    <property type="term" value="P:cell wall organization"/>
    <property type="evidence" value="ECO:0007669"/>
    <property type="project" value="TreeGrafter"/>
</dbReference>
<evidence type="ECO:0000256" key="6">
    <source>
        <dbReference type="ARBA" id="ARBA00023136"/>
    </source>
</evidence>
<feature type="transmembrane region" description="Helical" evidence="7">
    <location>
        <begin position="256"/>
        <end position="275"/>
    </location>
</feature>
<evidence type="ECO:0000256" key="7">
    <source>
        <dbReference type="SAM" id="Phobius"/>
    </source>
</evidence>
<feature type="transmembrane region" description="Helical" evidence="7">
    <location>
        <begin position="330"/>
        <end position="348"/>
    </location>
</feature>
<keyword evidence="2" id="KW-1003">Cell membrane</keyword>
<evidence type="ECO:0000313" key="8">
    <source>
        <dbReference type="EMBL" id="PIZ95273.1"/>
    </source>
</evidence>
<dbReference type="GO" id="GO:0044038">
    <property type="term" value="P:cell wall macromolecule biosynthetic process"/>
    <property type="evidence" value="ECO:0007669"/>
    <property type="project" value="TreeGrafter"/>
</dbReference>
<feature type="transmembrane region" description="Helical" evidence="7">
    <location>
        <begin position="6"/>
        <end position="26"/>
    </location>
</feature>
<dbReference type="AlphaFoldDB" id="A0A2M7V8W5"/>
<feature type="transmembrane region" description="Helical" evidence="7">
    <location>
        <begin position="231"/>
        <end position="250"/>
    </location>
</feature>
<keyword evidence="3" id="KW-0808">Transferase</keyword>
<dbReference type="CDD" id="cd06853">
    <property type="entry name" value="GT_WecA_like"/>
    <property type="match status" value="1"/>
</dbReference>
<evidence type="ECO:0008006" key="10">
    <source>
        <dbReference type="Google" id="ProtNLM"/>
    </source>
</evidence>
<dbReference type="GO" id="GO:0016780">
    <property type="term" value="F:phosphotransferase activity, for other substituted phosphate groups"/>
    <property type="evidence" value="ECO:0007669"/>
    <property type="project" value="InterPro"/>
</dbReference>
<feature type="transmembrane region" description="Helical" evidence="7">
    <location>
        <begin position="181"/>
        <end position="201"/>
    </location>
</feature>
<evidence type="ECO:0000256" key="5">
    <source>
        <dbReference type="ARBA" id="ARBA00022989"/>
    </source>
</evidence>
<feature type="transmembrane region" description="Helical" evidence="7">
    <location>
        <begin position="306"/>
        <end position="324"/>
    </location>
</feature>
<evidence type="ECO:0000256" key="3">
    <source>
        <dbReference type="ARBA" id="ARBA00022679"/>
    </source>
</evidence>
<reference evidence="9" key="1">
    <citation type="submission" date="2017-09" db="EMBL/GenBank/DDBJ databases">
        <title>Depth-based differentiation of microbial function through sediment-hosted aquifers and enrichment of novel symbionts in the deep terrestrial subsurface.</title>
        <authorList>
            <person name="Probst A.J."/>
            <person name="Ladd B."/>
            <person name="Jarett J.K."/>
            <person name="Geller-Mcgrath D.E."/>
            <person name="Sieber C.M.K."/>
            <person name="Emerson J.B."/>
            <person name="Anantharaman K."/>
            <person name="Thomas B.C."/>
            <person name="Malmstrom R."/>
            <person name="Stieglmeier M."/>
            <person name="Klingl A."/>
            <person name="Woyke T."/>
            <person name="Ryan C.M."/>
            <person name="Banfield J.F."/>
        </authorList>
    </citation>
    <scope>NUCLEOTIDE SEQUENCE [LARGE SCALE GENOMIC DNA]</scope>
</reference>
<protein>
    <recommendedName>
        <fullName evidence="10">Undecaprenyl-phosphate alpha-N-acetylglucosaminyl 1-phosphate transferase</fullName>
    </recommendedName>
</protein>
<accession>A0A2M7V8W5</accession>
<dbReference type="InterPro" id="IPR000715">
    <property type="entry name" value="Glycosyl_transferase_4"/>
</dbReference>
<keyword evidence="4 7" id="KW-0812">Transmembrane</keyword>